<dbReference type="EMBL" id="CP159925">
    <property type="protein sequence ID" value="XCO76237.1"/>
    <property type="molecule type" value="Genomic_DNA"/>
</dbReference>
<keyword evidence="4" id="KW-1185">Reference proteome</keyword>
<feature type="transmembrane region" description="Helical" evidence="1">
    <location>
        <begin position="340"/>
        <end position="362"/>
    </location>
</feature>
<sequence>MSTSTLSLPTPSATTVASDAAPATGNAWLEIPALTARLLWRHWPALAFWFFAQRVCYDLLMDLAVKLGERSVLLSFAALSVLIVTQLAGTILMFQSLRPSLPMLAGGTLTPDTKAVRKQWITALAIAMLPFFAYYAGWGLLEDLRRQFRTEYVFSVWEKENLNQVLKLKGLWIALAVAWAVRWFSKRRATASGHALWNVIATSCEAYWVFVGVAAIAQLTKLAQDWWHERVVYVAVTTWWESPTALYKTLAPTKRGLAPLWEFFSTAAGAVALPLIWLAITAIVYGIDLRRAQRLDAADEALGKVTQRFKSMHFTLRMLADKASAGWTSKGVPVVNSLRLVLRAGLPALLTLCVCWQLLAYLDSWSWRLMTLWIGPQDPDWQRVIGQPWAVFLTTPLSFRTSLLTDVLRVVLLAATFDRAIARLPREG</sequence>
<dbReference type="EMBL" id="JBANDL010000002">
    <property type="protein sequence ID" value="MEI2457258.1"/>
    <property type="molecule type" value="Genomic_DNA"/>
</dbReference>
<evidence type="ECO:0000313" key="3">
    <source>
        <dbReference type="EMBL" id="XCO76237.1"/>
    </source>
</evidence>
<proteinExistence type="predicted"/>
<keyword evidence="1" id="KW-1133">Transmembrane helix</keyword>
<reference evidence="2 4" key="1">
    <citation type="submission" date="2024-02" db="EMBL/GenBank/DDBJ databases">
        <title>Lysobacter Genome Sequencing and Mining.</title>
        <authorList>
            <person name="Bierman J."/>
            <person name="Walker M.C."/>
        </authorList>
    </citation>
    <scope>NUCLEOTIDE SEQUENCE [LARGE SCALE GENOMIC DNA]</scope>
    <source>
        <strain evidence="2 4">PB6250</strain>
    </source>
</reference>
<feature type="transmembrane region" description="Helical" evidence="1">
    <location>
        <begin position="195"/>
        <end position="217"/>
    </location>
</feature>
<feature type="transmembrane region" description="Helical" evidence="1">
    <location>
        <begin position="72"/>
        <end position="94"/>
    </location>
</feature>
<evidence type="ECO:0000256" key="1">
    <source>
        <dbReference type="SAM" id="Phobius"/>
    </source>
</evidence>
<reference evidence="3" key="2">
    <citation type="submission" date="2024-06" db="EMBL/GenBank/DDBJ databases">
        <authorList>
            <person name="Li S."/>
        </authorList>
    </citation>
    <scope>NUCLEOTIDE SEQUENCE</scope>
    <source>
        <strain evidence="3">SR10</strain>
    </source>
</reference>
<feature type="transmembrane region" description="Helical" evidence="1">
    <location>
        <begin position="120"/>
        <end position="141"/>
    </location>
</feature>
<evidence type="ECO:0000313" key="2">
    <source>
        <dbReference type="EMBL" id="MEI2457258.1"/>
    </source>
</evidence>
<dbReference type="RefSeq" id="WP_064745991.1">
    <property type="nucleotide sequence ID" value="NZ_CP159925.1"/>
</dbReference>
<keyword evidence="1" id="KW-0472">Membrane</keyword>
<evidence type="ECO:0000313" key="4">
    <source>
        <dbReference type="Proteomes" id="UP001387215"/>
    </source>
</evidence>
<protein>
    <submittedName>
        <fullName evidence="3">Uncharacterized protein</fullName>
    </submittedName>
</protein>
<organism evidence="3">
    <name type="scientific">Lysobacter firmicutimachus</name>
    <dbReference type="NCBI Taxonomy" id="1792846"/>
    <lineage>
        <taxon>Bacteria</taxon>
        <taxon>Pseudomonadati</taxon>
        <taxon>Pseudomonadota</taxon>
        <taxon>Gammaproteobacteria</taxon>
        <taxon>Lysobacterales</taxon>
        <taxon>Lysobacteraceae</taxon>
        <taxon>Lysobacter</taxon>
    </lineage>
</organism>
<name>A0AAU8MYG4_9GAMM</name>
<dbReference type="AlphaFoldDB" id="A0AAU8MYG4"/>
<dbReference type="Proteomes" id="UP001387215">
    <property type="component" value="Unassembled WGS sequence"/>
</dbReference>
<accession>A0AAU8MYG4</accession>
<gene>
    <name evidence="3" type="ORF">ABU614_05455</name>
    <name evidence="2" type="ORF">V2J18_21620</name>
</gene>
<keyword evidence="1" id="KW-0812">Transmembrane</keyword>
<feature type="transmembrane region" description="Helical" evidence="1">
    <location>
        <begin position="263"/>
        <end position="287"/>
    </location>
</feature>